<organism evidence="3 4">
    <name type="scientific">Metarhizium guizhouense (strain ARSEF 977)</name>
    <dbReference type="NCBI Taxonomy" id="1276136"/>
    <lineage>
        <taxon>Eukaryota</taxon>
        <taxon>Fungi</taxon>
        <taxon>Dikarya</taxon>
        <taxon>Ascomycota</taxon>
        <taxon>Pezizomycotina</taxon>
        <taxon>Sordariomycetes</taxon>
        <taxon>Hypocreomycetidae</taxon>
        <taxon>Hypocreales</taxon>
        <taxon>Clavicipitaceae</taxon>
        <taxon>Metarhizium</taxon>
    </lineage>
</organism>
<dbReference type="InterPro" id="IPR023213">
    <property type="entry name" value="CAT-like_dom_sf"/>
</dbReference>
<evidence type="ECO:0000256" key="1">
    <source>
        <dbReference type="ARBA" id="ARBA00022679"/>
    </source>
</evidence>
<feature type="domain" description="Trichothecene 3-O-acetyltransferase-like N-terminal" evidence="2">
    <location>
        <begin position="24"/>
        <end position="180"/>
    </location>
</feature>
<evidence type="ECO:0000313" key="4">
    <source>
        <dbReference type="Proteomes" id="UP000031192"/>
    </source>
</evidence>
<dbReference type="EMBL" id="AZNH01000109">
    <property type="protein sequence ID" value="KID81980.1"/>
    <property type="molecule type" value="Genomic_DNA"/>
</dbReference>
<dbReference type="GO" id="GO:0016740">
    <property type="term" value="F:transferase activity"/>
    <property type="evidence" value="ECO:0007669"/>
    <property type="project" value="UniProtKB-KW"/>
</dbReference>
<proteinExistence type="predicted"/>
<dbReference type="Pfam" id="PF22664">
    <property type="entry name" value="TRI-like_N"/>
    <property type="match status" value="1"/>
</dbReference>
<keyword evidence="4" id="KW-1185">Reference proteome</keyword>
<dbReference type="HOGENOM" id="CLU_026450_5_0_1"/>
<gene>
    <name evidence="3" type="ORF">MGU_10707</name>
</gene>
<dbReference type="InterPro" id="IPR054710">
    <property type="entry name" value="Tri101-like_N"/>
</dbReference>
<keyword evidence="1" id="KW-0808">Transferase</keyword>
<dbReference type="PANTHER" id="PTHR31896:SF64">
    <property type="entry name" value="TRICHOTHECENE 3-O-ACETYLTRANSFERASE"/>
    <property type="match status" value="1"/>
</dbReference>
<dbReference type="InterPro" id="IPR051283">
    <property type="entry name" value="Sec_Metabolite_Acyltrans"/>
</dbReference>
<sequence>MDNYRDMERYRDNALGQLCMLQAYSHLMYFFPMPENTTKDQIIRDLTAAVTKIRQAVPWVGCRVINTGRAEGCSGTYFPVACDLPSPAVDARDLTDDASVSPYHDFQQRRAPVSMINTGRLTSVPGFPVQVNVDADAEPAHVLRVQANFIRGGVLVDFAMQHNMADARGHFGVIRMVAAAMRGESFPTRLLDEACRDRRTALPLLGEFETMLDHSHHKRPPVTPNTPLAPPAAARYHAFRFSRASMEALRQVAGSGSSNGARCQVPEPVAISVDDAICALSWQRLTMARRCQLSDAAPSRFGRQADGRRLIGLSPDYMADVVHTVSAWLTVEQLATMPLSSVAAHLRARLDETNTAYNLRSFATFVAREPDKSTITYAGTFDPAIDVGCTSTRGMWREAFPNFGLLGVPQFIRRPPSILFPSTLGLFPGTATGDCDAVACLTDRDFQALMADAEWLKFAEYLG</sequence>
<reference evidence="3 4" key="1">
    <citation type="journal article" date="2014" name="Proc. Natl. Acad. Sci. U.S.A.">
        <title>Trajectory and genomic determinants of fungal-pathogen speciation and host adaptation.</title>
        <authorList>
            <person name="Hu X."/>
            <person name="Xiao G."/>
            <person name="Zheng P."/>
            <person name="Shang Y."/>
            <person name="Su Y."/>
            <person name="Zhang X."/>
            <person name="Liu X."/>
            <person name="Zhan S."/>
            <person name="St Leger R.J."/>
            <person name="Wang C."/>
        </authorList>
    </citation>
    <scope>NUCLEOTIDE SEQUENCE [LARGE SCALE GENOMIC DNA]</scope>
    <source>
        <strain evidence="3 4">ARSEF 977</strain>
    </source>
</reference>
<protein>
    <submittedName>
        <fullName evidence="3">Chloramphenicol acetyltransferase-like domain protein</fullName>
    </submittedName>
</protein>
<evidence type="ECO:0000313" key="3">
    <source>
        <dbReference type="EMBL" id="KID81980.1"/>
    </source>
</evidence>
<dbReference type="Gene3D" id="3.30.559.10">
    <property type="entry name" value="Chloramphenicol acetyltransferase-like domain"/>
    <property type="match status" value="2"/>
</dbReference>
<accession>A0A0B4G5S5</accession>
<name>A0A0B4G5S5_METGA</name>
<comment type="caution">
    <text evidence="3">The sequence shown here is derived from an EMBL/GenBank/DDBJ whole genome shotgun (WGS) entry which is preliminary data.</text>
</comment>
<evidence type="ECO:0000259" key="2">
    <source>
        <dbReference type="Pfam" id="PF22664"/>
    </source>
</evidence>
<dbReference type="AlphaFoldDB" id="A0A0B4G5S5"/>
<dbReference type="Proteomes" id="UP000031192">
    <property type="component" value="Unassembled WGS sequence"/>
</dbReference>
<dbReference type="PANTHER" id="PTHR31896">
    <property type="entry name" value="FAMILY REGULATORY PROTEIN, PUTATIVE (AFU_ORTHOLOGUE AFUA_3G14730)-RELATED"/>
    <property type="match status" value="1"/>
</dbReference>